<dbReference type="GO" id="GO:0005634">
    <property type="term" value="C:nucleus"/>
    <property type="evidence" value="ECO:0007669"/>
    <property type="project" value="TreeGrafter"/>
</dbReference>
<proteinExistence type="predicted"/>
<protein>
    <recommendedName>
        <fullName evidence="4">Zn(2)-C6 fungal-type domain-containing protein</fullName>
    </recommendedName>
</protein>
<keyword evidence="1" id="KW-0539">Nucleus</keyword>
<gene>
    <name evidence="2" type="ORF">TCAP_05453</name>
</gene>
<reference evidence="2 3" key="1">
    <citation type="submission" date="2017-08" db="EMBL/GenBank/DDBJ databases">
        <title>Harnessing the power of phylogenomics to disentangle the directionality and signatures of interkingdom host jumping in the parasitic fungal genus Tolypocladium.</title>
        <authorList>
            <person name="Quandt C.A."/>
            <person name="Patterson W."/>
            <person name="Spatafora J.W."/>
        </authorList>
    </citation>
    <scope>NUCLEOTIDE SEQUENCE [LARGE SCALE GENOMIC DNA]</scope>
    <source>
        <strain evidence="2 3">CBS 113982</strain>
    </source>
</reference>
<evidence type="ECO:0000256" key="1">
    <source>
        <dbReference type="ARBA" id="ARBA00023242"/>
    </source>
</evidence>
<dbReference type="AlphaFoldDB" id="A0A2K3QAQ8"/>
<sequence>MQTHKIEMHEVKPSCGPCNRGSCNCGFPDDTVFRSFERSSTFARSADKSGQDGKLFDDSTVWLQVPDNLVFVHVENPYELDALGSLAQERSTKALSARERSFTERSVTYYVQPEDTMLAPSTTADDDDMMVAALPVPEVPDDVKVFQLQLMRHFRQVSNVWMDTFDTTAFFSSKIPSMATANPLLKSAVCALAAKHLSRTEHSPIANASIRFLSESLARVSQTSTQATWTYQAAQYYDCAIGLFKKAIDLHHFDDDTTDSASLTTVFATAAILSMFELMDAPGDGRRVHLVALPLFNSICTASGFPSSPLAFPRGIVRGPIVWRLVRQDFLCAFISERQTPLNLDDILLWQNAGLAADNNGELLPFSPFNTTDYRASIDILEDARSNELLWLLGKIVNFLTAGDAVNPEDFALPADQRFPLGVTQEQLLDRWSILDMELRKWLGSLPSTFEIKARTGISQDSSSDDQSGPPSLQQVWYELPICSATIQAYHMVRILILTNKPQESTAIRSTLSARFRYYRKVQDAVLWHAREICGISLANPPDSVRLHSVLPLFVAGQVFYNPREQNVVMELLSSIEEDLGWATEHHRERLFTEWAKEHHD</sequence>
<dbReference type="GO" id="GO:0045944">
    <property type="term" value="P:positive regulation of transcription by RNA polymerase II"/>
    <property type="evidence" value="ECO:0007669"/>
    <property type="project" value="TreeGrafter"/>
</dbReference>
<comment type="caution">
    <text evidence="2">The sequence shown here is derived from an EMBL/GenBank/DDBJ whole genome shotgun (WGS) entry which is preliminary data.</text>
</comment>
<accession>A0A2K3QAQ8</accession>
<evidence type="ECO:0000313" key="3">
    <source>
        <dbReference type="Proteomes" id="UP000236621"/>
    </source>
</evidence>
<dbReference type="GO" id="GO:0003700">
    <property type="term" value="F:DNA-binding transcription factor activity"/>
    <property type="evidence" value="ECO:0007669"/>
    <property type="project" value="TreeGrafter"/>
</dbReference>
<dbReference type="EMBL" id="NRSZ01000867">
    <property type="protein sequence ID" value="PNY24583.1"/>
    <property type="molecule type" value="Genomic_DNA"/>
</dbReference>
<dbReference type="PANTHER" id="PTHR37534:SF9">
    <property type="entry name" value="ZN(II)2CYS6 TRANSCRIPTION FACTOR (EUROFUNG)"/>
    <property type="match status" value="1"/>
</dbReference>
<dbReference type="PANTHER" id="PTHR37534">
    <property type="entry name" value="TRANSCRIPTIONAL ACTIVATOR PROTEIN UGA3"/>
    <property type="match status" value="1"/>
</dbReference>
<organism evidence="2 3">
    <name type="scientific">Tolypocladium capitatum</name>
    <dbReference type="NCBI Taxonomy" id="45235"/>
    <lineage>
        <taxon>Eukaryota</taxon>
        <taxon>Fungi</taxon>
        <taxon>Dikarya</taxon>
        <taxon>Ascomycota</taxon>
        <taxon>Pezizomycotina</taxon>
        <taxon>Sordariomycetes</taxon>
        <taxon>Hypocreomycetidae</taxon>
        <taxon>Hypocreales</taxon>
        <taxon>Ophiocordycipitaceae</taxon>
        <taxon>Tolypocladium</taxon>
    </lineage>
</organism>
<dbReference type="OrthoDB" id="5418899at2759"/>
<dbReference type="STRING" id="45235.A0A2K3QAQ8"/>
<evidence type="ECO:0000313" key="2">
    <source>
        <dbReference type="EMBL" id="PNY24583.1"/>
    </source>
</evidence>
<name>A0A2K3QAQ8_9HYPO</name>
<dbReference type="GO" id="GO:0000976">
    <property type="term" value="F:transcription cis-regulatory region binding"/>
    <property type="evidence" value="ECO:0007669"/>
    <property type="project" value="TreeGrafter"/>
</dbReference>
<dbReference type="Proteomes" id="UP000236621">
    <property type="component" value="Unassembled WGS sequence"/>
</dbReference>
<evidence type="ECO:0008006" key="4">
    <source>
        <dbReference type="Google" id="ProtNLM"/>
    </source>
</evidence>
<keyword evidence="3" id="KW-1185">Reference proteome</keyword>